<dbReference type="EMBL" id="JAROKS010000012">
    <property type="protein sequence ID" value="KAK1798767.1"/>
    <property type="molecule type" value="Genomic_DNA"/>
</dbReference>
<name>A0AAD9E1C5_9TELE</name>
<gene>
    <name evidence="2" type="ORF">P4O66_007051</name>
</gene>
<feature type="compositionally biased region" description="Low complexity" evidence="1">
    <location>
        <begin position="189"/>
        <end position="246"/>
    </location>
</feature>
<sequence>MEIFHLWRCTAMCRNAPVGLPFVRAVWSALQGEQCAGREVAVSTEPSPAVTAEEPDRARKEKESSTLTTVCELLDYSFLGKWCRHQKPCSLGRWVLKVRCRVPVKENGAFTARRFPCYVHILHAYQGATKHGTEDREACAHALAHLRTHPSRHLRTPPADISVHPPADISVHPPADISVHPPADISVHPQQTSPYTPQQTSPYTPQQTSPYTPQQTSPYTPQQTSPYTPQQTSPYTPQQTSPYTPSRHLDNKIPAFVDS</sequence>
<proteinExistence type="predicted"/>
<protein>
    <submittedName>
        <fullName evidence="2">Uncharacterized protein</fullName>
    </submittedName>
</protein>
<reference evidence="2" key="1">
    <citation type="submission" date="2023-03" db="EMBL/GenBank/DDBJ databases">
        <title>Electrophorus voltai genome.</title>
        <authorList>
            <person name="Bian C."/>
        </authorList>
    </citation>
    <scope>NUCLEOTIDE SEQUENCE</scope>
    <source>
        <strain evidence="2">CB-2022</strain>
        <tissue evidence="2">Muscle</tissue>
    </source>
</reference>
<organism evidence="2 3">
    <name type="scientific">Electrophorus voltai</name>
    <dbReference type="NCBI Taxonomy" id="2609070"/>
    <lineage>
        <taxon>Eukaryota</taxon>
        <taxon>Metazoa</taxon>
        <taxon>Chordata</taxon>
        <taxon>Craniata</taxon>
        <taxon>Vertebrata</taxon>
        <taxon>Euteleostomi</taxon>
        <taxon>Actinopterygii</taxon>
        <taxon>Neopterygii</taxon>
        <taxon>Teleostei</taxon>
        <taxon>Ostariophysi</taxon>
        <taxon>Gymnotiformes</taxon>
        <taxon>Gymnotoidei</taxon>
        <taxon>Gymnotidae</taxon>
        <taxon>Electrophorus</taxon>
    </lineage>
</organism>
<keyword evidence="3" id="KW-1185">Reference proteome</keyword>
<dbReference type="Proteomes" id="UP001239994">
    <property type="component" value="Unassembled WGS sequence"/>
</dbReference>
<comment type="caution">
    <text evidence="2">The sequence shown here is derived from an EMBL/GenBank/DDBJ whole genome shotgun (WGS) entry which is preliminary data.</text>
</comment>
<evidence type="ECO:0000313" key="3">
    <source>
        <dbReference type="Proteomes" id="UP001239994"/>
    </source>
</evidence>
<evidence type="ECO:0000256" key="1">
    <source>
        <dbReference type="SAM" id="MobiDB-lite"/>
    </source>
</evidence>
<accession>A0AAD9E1C5</accession>
<dbReference type="AlphaFoldDB" id="A0AAD9E1C5"/>
<evidence type="ECO:0000313" key="2">
    <source>
        <dbReference type="EMBL" id="KAK1798767.1"/>
    </source>
</evidence>
<feature type="region of interest" description="Disordered" evidence="1">
    <location>
        <begin position="149"/>
        <end position="259"/>
    </location>
</feature>